<evidence type="ECO:0000256" key="1">
    <source>
        <dbReference type="RuleBase" id="RU361133"/>
    </source>
</evidence>
<keyword evidence="1" id="KW-0378">Hydrolase</keyword>
<protein>
    <recommendedName>
        <fullName evidence="1">Phosphoinositide phospholipase C</fullName>
        <ecNumber evidence="1">3.1.4.11</ecNumber>
    </recommendedName>
</protein>
<evidence type="ECO:0000313" key="4">
    <source>
        <dbReference type="Proteomes" id="UP001162483"/>
    </source>
</evidence>
<reference evidence="3" key="1">
    <citation type="submission" date="2023-05" db="EMBL/GenBank/DDBJ databases">
        <authorList>
            <person name="Stuckert A."/>
        </authorList>
    </citation>
    <scope>NUCLEOTIDE SEQUENCE</scope>
</reference>
<proteinExistence type="predicted"/>
<dbReference type="Gene3D" id="3.20.20.190">
    <property type="entry name" value="Phosphatidylinositol (PI) phosphodiesterase"/>
    <property type="match status" value="1"/>
</dbReference>
<dbReference type="EC" id="3.1.4.11" evidence="1"/>
<comment type="catalytic activity">
    <reaction evidence="1">
        <text>a 1,2-diacyl-sn-glycero-3-phospho-(1D-myo-inositol-4,5-bisphosphate) + H2O = 1D-myo-inositol 1,4,5-trisphosphate + a 1,2-diacyl-sn-glycerol + H(+)</text>
        <dbReference type="Rhea" id="RHEA:33179"/>
        <dbReference type="ChEBI" id="CHEBI:15377"/>
        <dbReference type="ChEBI" id="CHEBI:15378"/>
        <dbReference type="ChEBI" id="CHEBI:17815"/>
        <dbReference type="ChEBI" id="CHEBI:58456"/>
        <dbReference type="ChEBI" id="CHEBI:203600"/>
        <dbReference type="EC" id="3.1.4.11"/>
    </reaction>
</comment>
<gene>
    <name evidence="3" type="ORF">SPARVUS_LOCUS3489371</name>
</gene>
<dbReference type="SUPFAM" id="SSF51695">
    <property type="entry name" value="PLC-like phosphodiesterases"/>
    <property type="match status" value="1"/>
</dbReference>
<keyword evidence="4" id="KW-1185">Reference proteome</keyword>
<dbReference type="Pfam" id="PF00388">
    <property type="entry name" value="PI-PLC-X"/>
    <property type="match status" value="1"/>
</dbReference>
<dbReference type="PROSITE" id="PS50007">
    <property type="entry name" value="PIPLC_X_DOMAIN"/>
    <property type="match status" value="1"/>
</dbReference>
<comment type="caution">
    <text evidence="3">The sequence shown here is derived from an EMBL/GenBank/DDBJ whole genome shotgun (WGS) entry which is preliminary data.</text>
</comment>
<dbReference type="Proteomes" id="UP001162483">
    <property type="component" value="Unassembled WGS sequence"/>
</dbReference>
<dbReference type="EMBL" id="CATNWA010005590">
    <property type="protein sequence ID" value="CAI9550311.1"/>
    <property type="molecule type" value="Genomic_DNA"/>
</dbReference>
<dbReference type="InterPro" id="IPR017946">
    <property type="entry name" value="PLC-like_Pdiesterase_TIM-brl"/>
</dbReference>
<name>A0ABN9BS30_9NEOB</name>
<dbReference type="PANTHER" id="PTHR10336:SF6">
    <property type="entry name" value="1-PHOSPHATIDYLINOSITOL 4,5-BISPHOSPHATE PHOSPHODIESTERASE EPSILON-1"/>
    <property type="match status" value="1"/>
</dbReference>
<organism evidence="3 4">
    <name type="scientific">Staurois parvus</name>
    <dbReference type="NCBI Taxonomy" id="386267"/>
    <lineage>
        <taxon>Eukaryota</taxon>
        <taxon>Metazoa</taxon>
        <taxon>Chordata</taxon>
        <taxon>Craniata</taxon>
        <taxon>Vertebrata</taxon>
        <taxon>Euteleostomi</taxon>
        <taxon>Amphibia</taxon>
        <taxon>Batrachia</taxon>
        <taxon>Anura</taxon>
        <taxon>Neobatrachia</taxon>
        <taxon>Ranoidea</taxon>
        <taxon>Ranidae</taxon>
        <taxon>Staurois</taxon>
    </lineage>
</organism>
<dbReference type="SMART" id="SM00148">
    <property type="entry name" value="PLCXc"/>
    <property type="match status" value="1"/>
</dbReference>
<keyword evidence="1" id="KW-0442">Lipid degradation</keyword>
<feature type="non-terminal residue" evidence="3">
    <location>
        <position position="99"/>
    </location>
</feature>
<evidence type="ECO:0000259" key="2">
    <source>
        <dbReference type="SMART" id="SM00148"/>
    </source>
</evidence>
<sequence length="99" mass="11413">MRQQGLMSFEGFARFLMDKDNFASRNDESQINLDDLHFPLSYYFIESSHNTYLTGHQLKGESSVELYSQVLLQGCRSVELDCWDGDDGMPIIYHGHTLT</sequence>
<evidence type="ECO:0000313" key="3">
    <source>
        <dbReference type="EMBL" id="CAI9550311.1"/>
    </source>
</evidence>
<dbReference type="InterPro" id="IPR000909">
    <property type="entry name" value="PLipase_C_PInositol-sp_X_dom"/>
</dbReference>
<dbReference type="InterPro" id="IPR001192">
    <property type="entry name" value="PI-PLC_fam"/>
</dbReference>
<dbReference type="PRINTS" id="PR00390">
    <property type="entry name" value="PHPHLIPASEC"/>
</dbReference>
<accession>A0ABN9BS30</accession>
<feature type="domain" description="Phosphatidylinositol-specific phospholipase C X" evidence="2">
    <location>
        <begin position="34"/>
        <end position="99"/>
    </location>
</feature>
<dbReference type="PANTHER" id="PTHR10336">
    <property type="entry name" value="PHOSPHOINOSITIDE-SPECIFIC PHOSPHOLIPASE C FAMILY PROTEIN"/>
    <property type="match status" value="1"/>
</dbReference>
<keyword evidence="1" id="KW-0443">Lipid metabolism</keyword>